<keyword evidence="5 10" id="KW-0808">Transferase</keyword>
<name>A0ABU9C1T0_9BURK</name>
<organism evidence="10 11">
    <name type="scientific">Ideonella margarita</name>
    <dbReference type="NCBI Taxonomy" id="2984191"/>
    <lineage>
        <taxon>Bacteria</taxon>
        <taxon>Pseudomonadati</taxon>
        <taxon>Pseudomonadota</taxon>
        <taxon>Betaproteobacteria</taxon>
        <taxon>Burkholderiales</taxon>
        <taxon>Sphaerotilaceae</taxon>
        <taxon>Ideonella</taxon>
    </lineage>
</organism>
<keyword evidence="11" id="KW-1185">Reference proteome</keyword>
<dbReference type="RefSeq" id="WP_341398105.1">
    <property type="nucleotide sequence ID" value="NZ_JBBUTI010000004.1"/>
</dbReference>
<evidence type="ECO:0000313" key="10">
    <source>
        <dbReference type="EMBL" id="MEK8045820.1"/>
    </source>
</evidence>
<keyword evidence="8" id="KW-0289">Folate biosynthesis</keyword>
<dbReference type="PROSITE" id="PS50972">
    <property type="entry name" value="PTERIN_BINDING"/>
    <property type="match status" value="1"/>
</dbReference>
<dbReference type="PANTHER" id="PTHR20941">
    <property type="entry name" value="FOLATE SYNTHESIS PROTEINS"/>
    <property type="match status" value="1"/>
</dbReference>
<dbReference type="PANTHER" id="PTHR20941:SF1">
    <property type="entry name" value="FOLIC ACID SYNTHESIS PROTEIN FOL1"/>
    <property type="match status" value="1"/>
</dbReference>
<evidence type="ECO:0000256" key="8">
    <source>
        <dbReference type="ARBA" id="ARBA00022909"/>
    </source>
</evidence>
<dbReference type="Gene3D" id="3.20.20.20">
    <property type="entry name" value="Dihydropteroate synthase-like"/>
    <property type="match status" value="1"/>
</dbReference>
<dbReference type="EMBL" id="JBBUTI010000004">
    <property type="protein sequence ID" value="MEK8045820.1"/>
    <property type="molecule type" value="Genomic_DNA"/>
</dbReference>
<evidence type="ECO:0000256" key="5">
    <source>
        <dbReference type="ARBA" id="ARBA00022679"/>
    </source>
</evidence>
<feature type="domain" description="Pterin-binding" evidence="9">
    <location>
        <begin position="1"/>
        <end position="250"/>
    </location>
</feature>
<protein>
    <recommendedName>
        <fullName evidence="4">dihydropteroate synthase</fullName>
        <ecNumber evidence="4">2.5.1.15</ecNumber>
    </recommendedName>
</protein>
<dbReference type="InterPro" id="IPR006390">
    <property type="entry name" value="DHP_synth_dom"/>
</dbReference>
<keyword evidence="7" id="KW-0460">Magnesium</keyword>
<comment type="pathway">
    <text evidence="3">Cofactor biosynthesis; tetrahydrofolate biosynthesis; 7,8-dihydrofolate from 2-amino-4-hydroxy-6-hydroxymethyl-7,8-dihydropteridine diphosphate and 4-aminobenzoate: step 1/2.</text>
</comment>
<sequence>MGIVNTTPDSFSDGGLHFSARSAIEACDRMVAEGVDILDIGGESTRPGSLPPAVEDELARVLPVVRHAVTLGVPVSVDTSRPEVISAALEAGADIINDVRALQWPGALQAVSAHASCGVCLMHMQGQPDTMQVAPAYADVLGEVQHFLAAQLARAAAAGIALERITLDPGYGFGKSLDHNLTLFSAQAQLQSLGRPLLVGWSRKGALGQVTGRPAGERMVASVAAALAAIQLGARIVRVHDVAATVDAVKVWQAAGLGQA</sequence>
<gene>
    <name evidence="10" type="primary">folP</name>
    <name evidence="10" type="ORF">AACH00_05610</name>
</gene>
<evidence type="ECO:0000256" key="3">
    <source>
        <dbReference type="ARBA" id="ARBA00004763"/>
    </source>
</evidence>
<evidence type="ECO:0000256" key="7">
    <source>
        <dbReference type="ARBA" id="ARBA00022842"/>
    </source>
</evidence>
<comment type="cofactor">
    <cofactor evidence="2">
        <name>Mg(2+)</name>
        <dbReference type="ChEBI" id="CHEBI:18420"/>
    </cofactor>
</comment>
<dbReference type="Pfam" id="PF00809">
    <property type="entry name" value="Pterin_bind"/>
    <property type="match status" value="1"/>
</dbReference>
<dbReference type="NCBIfam" id="TIGR01496">
    <property type="entry name" value="DHPS"/>
    <property type="match status" value="1"/>
</dbReference>
<dbReference type="InterPro" id="IPR011005">
    <property type="entry name" value="Dihydropteroate_synth-like_sf"/>
</dbReference>
<keyword evidence="6" id="KW-0479">Metal-binding</keyword>
<evidence type="ECO:0000313" key="11">
    <source>
        <dbReference type="Proteomes" id="UP001379945"/>
    </source>
</evidence>
<dbReference type="Proteomes" id="UP001379945">
    <property type="component" value="Unassembled WGS sequence"/>
</dbReference>
<dbReference type="CDD" id="cd00739">
    <property type="entry name" value="DHPS"/>
    <property type="match status" value="1"/>
</dbReference>
<evidence type="ECO:0000256" key="6">
    <source>
        <dbReference type="ARBA" id="ARBA00022723"/>
    </source>
</evidence>
<dbReference type="PROSITE" id="PS00793">
    <property type="entry name" value="DHPS_2"/>
    <property type="match status" value="1"/>
</dbReference>
<comment type="caution">
    <text evidence="10">The sequence shown here is derived from an EMBL/GenBank/DDBJ whole genome shotgun (WGS) entry which is preliminary data.</text>
</comment>
<evidence type="ECO:0000256" key="4">
    <source>
        <dbReference type="ARBA" id="ARBA00012458"/>
    </source>
</evidence>
<evidence type="ECO:0000256" key="2">
    <source>
        <dbReference type="ARBA" id="ARBA00001946"/>
    </source>
</evidence>
<comment type="catalytic activity">
    <reaction evidence="1">
        <text>(7,8-dihydropterin-6-yl)methyl diphosphate + 4-aminobenzoate = 7,8-dihydropteroate + diphosphate</text>
        <dbReference type="Rhea" id="RHEA:19949"/>
        <dbReference type="ChEBI" id="CHEBI:17836"/>
        <dbReference type="ChEBI" id="CHEBI:17839"/>
        <dbReference type="ChEBI" id="CHEBI:33019"/>
        <dbReference type="ChEBI" id="CHEBI:72950"/>
        <dbReference type="EC" id="2.5.1.15"/>
    </reaction>
</comment>
<dbReference type="SUPFAM" id="SSF51717">
    <property type="entry name" value="Dihydropteroate synthetase-like"/>
    <property type="match status" value="1"/>
</dbReference>
<dbReference type="InterPro" id="IPR000489">
    <property type="entry name" value="Pterin-binding_dom"/>
</dbReference>
<proteinExistence type="predicted"/>
<dbReference type="GO" id="GO:0004156">
    <property type="term" value="F:dihydropteroate synthase activity"/>
    <property type="evidence" value="ECO:0007669"/>
    <property type="project" value="UniProtKB-EC"/>
</dbReference>
<reference evidence="10 11" key="1">
    <citation type="submission" date="2024-04" db="EMBL/GenBank/DDBJ databases">
        <title>Novel species of the genus Ideonella isolated from streams.</title>
        <authorList>
            <person name="Lu H."/>
        </authorList>
    </citation>
    <scope>NUCLEOTIDE SEQUENCE [LARGE SCALE GENOMIC DNA]</scope>
    <source>
        <strain evidence="10 11">LYT19W</strain>
    </source>
</reference>
<accession>A0ABU9C1T0</accession>
<evidence type="ECO:0000256" key="1">
    <source>
        <dbReference type="ARBA" id="ARBA00000012"/>
    </source>
</evidence>
<dbReference type="InterPro" id="IPR045031">
    <property type="entry name" value="DHP_synth-like"/>
</dbReference>
<dbReference type="EC" id="2.5.1.15" evidence="4"/>
<evidence type="ECO:0000259" key="9">
    <source>
        <dbReference type="PROSITE" id="PS50972"/>
    </source>
</evidence>